<feature type="chain" id="PRO_5043044052" description="Receptor-like serine/threonine-protein kinase" evidence="20">
    <location>
        <begin position="24"/>
        <end position="792"/>
    </location>
</feature>
<dbReference type="SMART" id="SM00108">
    <property type="entry name" value="B_lectin"/>
    <property type="match status" value="1"/>
</dbReference>
<evidence type="ECO:0000313" key="25">
    <source>
        <dbReference type="Proteomes" id="UP001415857"/>
    </source>
</evidence>
<dbReference type="Proteomes" id="UP001415857">
    <property type="component" value="Unassembled WGS sequence"/>
</dbReference>
<keyword evidence="4 17" id="KW-0808">Transferase</keyword>
<dbReference type="EC" id="2.7.11.1" evidence="17"/>
<comment type="caution">
    <text evidence="24">The sequence shown here is derived from an EMBL/GenBank/DDBJ whole genome shotgun (WGS) entry which is preliminary data.</text>
</comment>
<feature type="domain" description="Apple" evidence="23">
    <location>
        <begin position="334"/>
        <end position="413"/>
    </location>
</feature>
<dbReference type="CDD" id="cd01098">
    <property type="entry name" value="PAN_AP_plant"/>
    <property type="match status" value="1"/>
</dbReference>
<dbReference type="Pfam" id="PF01453">
    <property type="entry name" value="B_lectin"/>
    <property type="match status" value="1"/>
</dbReference>
<gene>
    <name evidence="24" type="ORF">L1049_026129</name>
</gene>
<keyword evidence="7 17" id="KW-0547">Nucleotide-binding</keyword>
<dbReference type="InterPro" id="IPR003609">
    <property type="entry name" value="Pan_app"/>
</dbReference>
<evidence type="ECO:0000256" key="2">
    <source>
        <dbReference type="ARBA" id="ARBA00022527"/>
    </source>
</evidence>
<dbReference type="Pfam" id="PF00954">
    <property type="entry name" value="S_locus_glycop"/>
    <property type="match status" value="1"/>
</dbReference>
<comment type="subcellular location">
    <subcellularLocation>
        <location evidence="1">Membrane</location>
        <topology evidence="1">Single-pass type I membrane protein</topology>
    </subcellularLocation>
</comment>
<dbReference type="GO" id="GO:0016020">
    <property type="term" value="C:membrane"/>
    <property type="evidence" value="ECO:0007669"/>
    <property type="project" value="UniProtKB-SubCell"/>
</dbReference>
<dbReference type="InterPro" id="IPR001480">
    <property type="entry name" value="Bulb-type_lectin_dom"/>
</dbReference>
<keyword evidence="6 20" id="KW-0732">Signal</keyword>
<dbReference type="FunFam" id="2.90.10.10:FF:000017">
    <property type="entry name" value="Putative receptor protein kinase ZmPK1"/>
    <property type="match status" value="1"/>
</dbReference>
<evidence type="ECO:0000256" key="6">
    <source>
        <dbReference type="ARBA" id="ARBA00022729"/>
    </source>
</evidence>
<keyword evidence="12" id="KW-1015">Disulfide bond</keyword>
<dbReference type="InterPro" id="IPR008271">
    <property type="entry name" value="Ser/Thr_kinase_AS"/>
</dbReference>
<accession>A0AAP0ND37</accession>
<evidence type="ECO:0000256" key="17">
    <source>
        <dbReference type="PIRNR" id="PIRNR000641"/>
    </source>
</evidence>
<sequence>MGMSFFSLLLLSLVLSFSQLASSTSQALSKGSYLSVEKPEDVLVSPNGQFSAGFHPVGDNAYCFAIWFSKPPDVRNRTMVWIANRDEPVNGKRSKLSLLKNGNLTLTDADKLQVWATGTVSVSSVQLQLYDTGNLVLITLERVILWQSFDSVTDTILPNQLLTQSTKLVSSRSPSNYSSGFYTFFFDNDNVLRLLYDGREISSAYWPPPWTVSWKAGRTPANNSRIAILDSSGHFQSSDGLEFWSADYGEKLQRRLTLDSDGNVRVYSREEETETWAVTWQAFSSPGVIHGVCGPNSLCIYAPTGLTCSCIPGYKMINRIDWSYGCEPEFNLSCNDGQVGFLKLAHVEFYGYDLGFFPNYTLESCKKLCLHFCCAGFQYKTNTSGINNCFPKSSLLNGQRSPSFGGDLYLKLPEAALSLYDKPIENLSLNCSGEIRQQLDRKYMKRRKNELLRFMLWFACAVGGVEMICFFLVMCFLARNQIPGAIMQGYLLAATGFKKFTYAELKKATRNFSEEIGRGGGGVVYKGILSDHRVVAIKRLNEANQGEAEFLAEVSTIGKLNHMNLIEMWGYCAEGKHRLLVYEYMEHGSLADNLSSVALDWEKRFEIALGTAKCLAYLHEECLEWVLHCDVKPQNILLDSNYHPKVADFGLSKLLNRGGLNDLSFSRIRGTRGYMAPEWVFNLPITSKVDVYSYGIVVLEMVTGKSPMTGVESGGDMEQRRLVAWVREKMNGAATMASWMEEIIDPMIKGKHDMSKIETLVAVALQCVEEDRDERPPMSRVVEMLLRHEDDY</sequence>
<keyword evidence="14" id="KW-0325">Glycoprotein</keyword>
<dbReference type="InterPro" id="IPR011009">
    <property type="entry name" value="Kinase-like_dom_sf"/>
</dbReference>
<dbReference type="PROSITE" id="PS00107">
    <property type="entry name" value="PROTEIN_KINASE_ATP"/>
    <property type="match status" value="1"/>
</dbReference>
<evidence type="ECO:0000256" key="16">
    <source>
        <dbReference type="ARBA" id="ARBA00048679"/>
    </source>
</evidence>
<keyword evidence="9 17" id="KW-0067">ATP-binding</keyword>
<comment type="catalytic activity">
    <reaction evidence="15 17">
        <text>L-threonyl-[protein] + ATP = O-phospho-L-threonyl-[protein] + ADP + H(+)</text>
        <dbReference type="Rhea" id="RHEA:46608"/>
        <dbReference type="Rhea" id="RHEA-COMP:11060"/>
        <dbReference type="Rhea" id="RHEA-COMP:11605"/>
        <dbReference type="ChEBI" id="CHEBI:15378"/>
        <dbReference type="ChEBI" id="CHEBI:30013"/>
        <dbReference type="ChEBI" id="CHEBI:30616"/>
        <dbReference type="ChEBI" id="CHEBI:61977"/>
        <dbReference type="ChEBI" id="CHEBI:456216"/>
        <dbReference type="EC" id="2.7.11.1"/>
    </reaction>
</comment>
<dbReference type="GO" id="GO:0048544">
    <property type="term" value="P:recognition of pollen"/>
    <property type="evidence" value="ECO:0007669"/>
    <property type="project" value="InterPro"/>
</dbReference>
<evidence type="ECO:0000259" key="21">
    <source>
        <dbReference type="PROSITE" id="PS50011"/>
    </source>
</evidence>
<dbReference type="PROSITE" id="PS50927">
    <property type="entry name" value="BULB_LECTIN"/>
    <property type="match status" value="1"/>
</dbReference>
<protein>
    <recommendedName>
        <fullName evidence="17">Receptor-like serine/threonine-protein kinase</fullName>
        <ecNumber evidence="17">2.7.11.1</ecNumber>
    </recommendedName>
</protein>
<dbReference type="PROSITE" id="PS50011">
    <property type="entry name" value="PROTEIN_KINASE_DOM"/>
    <property type="match status" value="1"/>
</dbReference>
<evidence type="ECO:0000256" key="12">
    <source>
        <dbReference type="ARBA" id="ARBA00023157"/>
    </source>
</evidence>
<dbReference type="FunFam" id="1.10.510.10:FF:000302">
    <property type="entry name" value="Serine/threonine-protein kinase"/>
    <property type="match status" value="1"/>
</dbReference>
<dbReference type="GO" id="GO:0005524">
    <property type="term" value="F:ATP binding"/>
    <property type="evidence" value="ECO:0007669"/>
    <property type="project" value="UniProtKB-UniRule"/>
</dbReference>
<evidence type="ECO:0000256" key="4">
    <source>
        <dbReference type="ARBA" id="ARBA00022679"/>
    </source>
</evidence>
<dbReference type="PROSITE" id="PS50948">
    <property type="entry name" value="PAN"/>
    <property type="match status" value="1"/>
</dbReference>
<keyword evidence="11 19" id="KW-0472">Membrane</keyword>
<dbReference type="Gene3D" id="1.10.510.10">
    <property type="entry name" value="Transferase(Phosphotransferase) domain 1"/>
    <property type="match status" value="1"/>
</dbReference>
<keyword evidence="25" id="KW-1185">Reference proteome</keyword>
<dbReference type="InterPro" id="IPR000719">
    <property type="entry name" value="Prot_kinase_dom"/>
</dbReference>
<dbReference type="InterPro" id="IPR017441">
    <property type="entry name" value="Protein_kinase_ATP_BS"/>
</dbReference>
<dbReference type="Gene3D" id="2.90.10.10">
    <property type="entry name" value="Bulb-type lectin domain"/>
    <property type="match status" value="2"/>
</dbReference>
<feature type="domain" description="Protein kinase" evidence="21">
    <location>
        <begin position="510"/>
        <end position="792"/>
    </location>
</feature>
<dbReference type="PROSITE" id="PS00108">
    <property type="entry name" value="PROTEIN_KINASE_ST"/>
    <property type="match status" value="1"/>
</dbReference>
<evidence type="ECO:0000259" key="22">
    <source>
        <dbReference type="PROSITE" id="PS50927"/>
    </source>
</evidence>
<feature type="transmembrane region" description="Helical" evidence="19">
    <location>
        <begin position="454"/>
        <end position="478"/>
    </location>
</feature>
<keyword evidence="5 19" id="KW-0812">Transmembrane</keyword>
<dbReference type="InterPro" id="IPR000858">
    <property type="entry name" value="S_locus_glycoprot_dom"/>
</dbReference>
<evidence type="ECO:0000256" key="10">
    <source>
        <dbReference type="ARBA" id="ARBA00022989"/>
    </source>
</evidence>
<evidence type="ECO:0000256" key="15">
    <source>
        <dbReference type="ARBA" id="ARBA00047899"/>
    </source>
</evidence>
<proteinExistence type="inferred from homology"/>
<reference evidence="24 25" key="1">
    <citation type="journal article" date="2024" name="Plant J.">
        <title>Genome sequences and population genomics reveal climatic adaptation and genomic divergence between two closely related sweetgum species.</title>
        <authorList>
            <person name="Xu W.Q."/>
            <person name="Ren C.Q."/>
            <person name="Zhang X.Y."/>
            <person name="Comes H.P."/>
            <person name="Liu X.H."/>
            <person name="Li Y.G."/>
            <person name="Kettle C.J."/>
            <person name="Jalonen R."/>
            <person name="Gaisberger H."/>
            <person name="Ma Y.Z."/>
            <person name="Qiu Y.X."/>
        </authorList>
    </citation>
    <scope>NUCLEOTIDE SEQUENCE [LARGE SCALE GENOMIC DNA]</scope>
    <source>
        <strain evidence="24">Hangzhou</strain>
    </source>
</reference>
<evidence type="ECO:0000256" key="1">
    <source>
        <dbReference type="ARBA" id="ARBA00004479"/>
    </source>
</evidence>
<evidence type="ECO:0000256" key="5">
    <source>
        <dbReference type="ARBA" id="ARBA00022692"/>
    </source>
</evidence>
<keyword evidence="3" id="KW-0245">EGF-like domain</keyword>
<dbReference type="FunFam" id="3.30.200.20:FF:000059">
    <property type="entry name" value="S-receptor-like serine/threonine-protein kinase"/>
    <property type="match status" value="1"/>
</dbReference>
<dbReference type="Gene3D" id="3.30.200.20">
    <property type="entry name" value="Phosphorylase Kinase, domain 1"/>
    <property type="match status" value="1"/>
</dbReference>
<dbReference type="CDD" id="cd14066">
    <property type="entry name" value="STKc_IRAK"/>
    <property type="match status" value="1"/>
</dbReference>
<dbReference type="InterPro" id="IPR024171">
    <property type="entry name" value="SRK-like_kinase"/>
</dbReference>
<evidence type="ECO:0000256" key="9">
    <source>
        <dbReference type="ARBA" id="ARBA00022840"/>
    </source>
</evidence>
<keyword evidence="10 19" id="KW-1133">Transmembrane helix</keyword>
<evidence type="ECO:0000256" key="14">
    <source>
        <dbReference type="ARBA" id="ARBA00023180"/>
    </source>
</evidence>
<dbReference type="AlphaFoldDB" id="A0AAP0ND37"/>
<keyword evidence="2 17" id="KW-0723">Serine/threonine-protein kinase</keyword>
<evidence type="ECO:0000256" key="20">
    <source>
        <dbReference type="SAM" id="SignalP"/>
    </source>
</evidence>
<dbReference type="SUPFAM" id="SSF51110">
    <property type="entry name" value="alpha-D-mannose-specific plant lectins"/>
    <property type="match status" value="1"/>
</dbReference>
<evidence type="ECO:0000256" key="7">
    <source>
        <dbReference type="ARBA" id="ARBA00022741"/>
    </source>
</evidence>
<evidence type="ECO:0000256" key="18">
    <source>
        <dbReference type="PROSITE-ProRule" id="PRU10141"/>
    </source>
</evidence>
<keyword evidence="13" id="KW-0675">Receptor</keyword>
<evidence type="ECO:0000259" key="23">
    <source>
        <dbReference type="PROSITE" id="PS50948"/>
    </source>
</evidence>
<dbReference type="SUPFAM" id="SSF56112">
    <property type="entry name" value="Protein kinase-like (PK-like)"/>
    <property type="match status" value="1"/>
</dbReference>
<evidence type="ECO:0000256" key="19">
    <source>
        <dbReference type="SAM" id="Phobius"/>
    </source>
</evidence>
<dbReference type="GO" id="GO:0004674">
    <property type="term" value="F:protein serine/threonine kinase activity"/>
    <property type="evidence" value="ECO:0007669"/>
    <property type="project" value="UniProtKB-KW"/>
</dbReference>
<dbReference type="PANTHER" id="PTHR47974">
    <property type="entry name" value="OS07G0415500 PROTEIN"/>
    <property type="match status" value="1"/>
</dbReference>
<evidence type="ECO:0000313" key="24">
    <source>
        <dbReference type="EMBL" id="KAK9270548.1"/>
    </source>
</evidence>
<dbReference type="InterPro" id="IPR036426">
    <property type="entry name" value="Bulb-type_lectin_dom_sf"/>
</dbReference>
<keyword evidence="8 17" id="KW-0418">Kinase</keyword>
<dbReference type="EMBL" id="JBBPBK010000014">
    <property type="protein sequence ID" value="KAK9270548.1"/>
    <property type="molecule type" value="Genomic_DNA"/>
</dbReference>
<dbReference type="SMART" id="SM00220">
    <property type="entry name" value="S_TKc"/>
    <property type="match status" value="1"/>
</dbReference>
<organism evidence="24 25">
    <name type="scientific">Liquidambar formosana</name>
    <name type="common">Formosan gum</name>
    <dbReference type="NCBI Taxonomy" id="63359"/>
    <lineage>
        <taxon>Eukaryota</taxon>
        <taxon>Viridiplantae</taxon>
        <taxon>Streptophyta</taxon>
        <taxon>Embryophyta</taxon>
        <taxon>Tracheophyta</taxon>
        <taxon>Spermatophyta</taxon>
        <taxon>Magnoliopsida</taxon>
        <taxon>eudicotyledons</taxon>
        <taxon>Gunneridae</taxon>
        <taxon>Pentapetalae</taxon>
        <taxon>Saxifragales</taxon>
        <taxon>Altingiaceae</taxon>
        <taxon>Liquidambar</taxon>
    </lineage>
</organism>
<dbReference type="PIRSF" id="PIRSF000641">
    <property type="entry name" value="SRK"/>
    <property type="match status" value="1"/>
</dbReference>
<dbReference type="PANTHER" id="PTHR47974:SF3">
    <property type="entry name" value="RECEPTOR-LIKE SERINE_THREONINE-PROTEIN KINASE"/>
    <property type="match status" value="1"/>
</dbReference>
<feature type="domain" description="Bulb-type lectin" evidence="22">
    <location>
        <begin position="19"/>
        <end position="150"/>
    </location>
</feature>
<dbReference type="CDD" id="cd00028">
    <property type="entry name" value="B_lectin"/>
    <property type="match status" value="1"/>
</dbReference>
<comment type="similarity">
    <text evidence="17">Belongs to the protein kinase superfamily. Ser/Thr protein kinase family.</text>
</comment>
<evidence type="ECO:0000256" key="3">
    <source>
        <dbReference type="ARBA" id="ARBA00022536"/>
    </source>
</evidence>
<evidence type="ECO:0000256" key="8">
    <source>
        <dbReference type="ARBA" id="ARBA00022777"/>
    </source>
</evidence>
<comment type="catalytic activity">
    <reaction evidence="16 17">
        <text>L-seryl-[protein] + ATP = O-phospho-L-seryl-[protein] + ADP + H(+)</text>
        <dbReference type="Rhea" id="RHEA:17989"/>
        <dbReference type="Rhea" id="RHEA-COMP:9863"/>
        <dbReference type="Rhea" id="RHEA-COMP:11604"/>
        <dbReference type="ChEBI" id="CHEBI:15378"/>
        <dbReference type="ChEBI" id="CHEBI:29999"/>
        <dbReference type="ChEBI" id="CHEBI:30616"/>
        <dbReference type="ChEBI" id="CHEBI:83421"/>
        <dbReference type="ChEBI" id="CHEBI:456216"/>
        <dbReference type="EC" id="2.7.11.1"/>
    </reaction>
</comment>
<feature type="binding site" evidence="18">
    <location>
        <position position="538"/>
    </location>
    <ligand>
        <name>ATP</name>
        <dbReference type="ChEBI" id="CHEBI:30616"/>
    </ligand>
</feature>
<name>A0AAP0ND37_LIQFO</name>
<evidence type="ECO:0000256" key="11">
    <source>
        <dbReference type="ARBA" id="ARBA00023136"/>
    </source>
</evidence>
<evidence type="ECO:0000256" key="13">
    <source>
        <dbReference type="ARBA" id="ARBA00023170"/>
    </source>
</evidence>
<dbReference type="Pfam" id="PF00069">
    <property type="entry name" value="Pkinase"/>
    <property type="match status" value="1"/>
</dbReference>
<feature type="signal peptide" evidence="20">
    <location>
        <begin position="1"/>
        <end position="23"/>
    </location>
</feature>